<dbReference type="Pfam" id="PF02120">
    <property type="entry name" value="Flg_hook"/>
    <property type="match status" value="1"/>
</dbReference>
<dbReference type="InterPro" id="IPR038610">
    <property type="entry name" value="FliK-like_C_sf"/>
</dbReference>
<keyword evidence="3" id="KW-0966">Cell projection</keyword>
<feature type="compositionally biased region" description="Polar residues" evidence="1">
    <location>
        <begin position="329"/>
        <end position="339"/>
    </location>
</feature>
<keyword evidence="3" id="KW-0282">Flagellum</keyword>
<feature type="region of interest" description="Disordered" evidence="1">
    <location>
        <begin position="1"/>
        <end position="360"/>
    </location>
</feature>
<dbReference type="InterPro" id="IPR052563">
    <property type="entry name" value="FliK"/>
</dbReference>
<name>A0ABT7XYJ7_9VIBR</name>
<keyword evidence="4" id="KW-1185">Reference proteome</keyword>
<dbReference type="PANTHER" id="PTHR37533:SF2">
    <property type="entry name" value="FLAGELLAR HOOK-LENGTH CONTROL PROTEIN"/>
    <property type="match status" value="1"/>
</dbReference>
<feature type="region of interest" description="Disordered" evidence="1">
    <location>
        <begin position="616"/>
        <end position="673"/>
    </location>
</feature>
<dbReference type="Proteomes" id="UP001169719">
    <property type="component" value="Unassembled WGS sequence"/>
</dbReference>
<feature type="compositionally biased region" description="Polar residues" evidence="1">
    <location>
        <begin position="106"/>
        <end position="133"/>
    </location>
</feature>
<evidence type="ECO:0000259" key="2">
    <source>
        <dbReference type="Pfam" id="PF02120"/>
    </source>
</evidence>
<feature type="compositionally biased region" description="Low complexity" evidence="1">
    <location>
        <begin position="619"/>
        <end position="633"/>
    </location>
</feature>
<dbReference type="Gene3D" id="3.30.750.140">
    <property type="match status" value="1"/>
</dbReference>
<organism evidence="3 4">
    <name type="scientific">Vibrio agarivorans</name>
    <dbReference type="NCBI Taxonomy" id="153622"/>
    <lineage>
        <taxon>Bacteria</taxon>
        <taxon>Pseudomonadati</taxon>
        <taxon>Pseudomonadota</taxon>
        <taxon>Gammaproteobacteria</taxon>
        <taxon>Vibrionales</taxon>
        <taxon>Vibrionaceae</taxon>
        <taxon>Vibrio</taxon>
    </lineage>
</organism>
<feature type="compositionally biased region" description="Low complexity" evidence="1">
    <location>
        <begin position="54"/>
        <end position="64"/>
    </location>
</feature>
<dbReference type="CDD" id="cd17470">
    <property type="entry name" value="T3SS_Flik_C"/>
    <property type="match status" value="1"/>
</dbReference>
<feature type="compositionally biased region" description="Polar residues" evidence="1">
    <location>
        <begin position="265"/>
        <end position="289"/>
    </location>
</feature>
<dbReference type="PANTHER" id="PTHR37533">
    <property type="entry name" value="FLAGELLAR HOOK-LENGTH CONTROL PROTEIN"/>
    <property type="match status" value="1"/>
</dbReference>
<gene>
    <name evidence="3" type="ORF">QWJ08_04385</name>
</gene>
<feature type="compositionally biased region" description="Low complexity" evidence="1">
    <location>
        <begin position="86"/>
        <end position="96"/>
    </location>
</feature>
<keyword evidence="3" id="KW-0969">Cilium</keyword>
<evidence type="ECO:0000313" key="3">
    <source>
        <dbReference type="EMBL" id="MDN2480619.1"/>
    </source>
</evidence>
<sequence>MKLDLSTSTDSVKLTAPEAGKVSTPDNPSQENGFMSKLSAMLGNSSDSTDGVAKKTSAKASESKPVTSKADGEQDATSDAVKISKATSSTDSASTDELLDDEVTPVKSTSTQRTASADSEVTSEGNKSISQKELGNEGVVPADAKSQQAKKTVSESDELLERLNDSNNALQGKQAKPDTVVAEHAEPHNVSQASGGKALPPEEDQKQPAVKEAAAVASISNQVKTSELAETPSRAQSAVSSDIEIETKQVNSSGGPSQEGAKAVSTGSTNESAAPDSELSNKLTNSDAQTVAEGELSHASDELALKQAAPQAQETSEDSVSVQVAAITDSENPGVSPAQQDGFEPTQAKQSVKGEVNHEQVKEGAETPIVAIPWGQSTKEDAQALTTVADGKAGVDSREKADPAVLAARAATVGAAASVSSAQASQQSANSVPASSVAASSIDNKAALDPALMGAMSASATPTASKAASDAALRNSLAATGLVAAKADKQESSTVQTHDGVAPNSVTSAAATAQVTRSEVNTPQGSVVISQAMSAEQMAEKANERVQVMLSKNLKNIDIRLDPPELGRMQIRMNMNGDNATVHFTVANSQARDVIEQAMPRLREMLAQQGLQLGDTSVQQQSAGQQQGQFAGQGQSGAQGSGNGEGWDGDEHSAESSVNLNVKTEQDGISFYA</sequence>
<feature type="compositionally biased region" description="Polar residues" evidence="1">
    <location>
        <begin position="310"/>
        <end position="322"/>
    </location>
</feature>
<reference evidence="3" key="1">
    <citation type="submission" date="2024-05" db="EMBL/GenBank/DDBJ databases">
        <title>Genome Sequences of Four Agar- Degrading Marine Bacteria.</title>
        <authorList>
            <person name="Phillips E.K."/>
            <person name="Shaffer J.C."/>
            <person name="Henson M.W."/>
            <person name="Temperton B."/>
            <person name="Thrash C.J."/>
            <person name="Martin M.O."/>
        </authorList>
    </citation>
    <scope>NUCLEOTIDE SEQUENCE</scope>
    <source>
        <strain evidence="3">EKP203</strain>
    </source>
</reference>
<comment type="caution">
    <text evidence="3">The sequence shown here is derived from an EMBL/GenBank/DDBJ whole genome shotgun (WGS) entry which is preliminary data.</text>
</comment>
<feature type="compositionally biased region" description="Basic and acidic residues" evidence="1">
    <location>
        <begin position="295"/>
        <end position="304"/>
    </location>
</feature>
<protein>
    <submittedName>
        <fullName evidence="3">Flagellar hook-length control protein FliK</fullName>
    </submittedName>
</protein>
<accession>A0ABT7XYJ7</accession>
<dbReference type="RefSeq" id="WP_289960828.1">
    <property type="nucleotide sequence ID" value="NZ_JAUEOZ010000001.1"/>
</dbReference>
<evidence type="ECO:0000313" key="4">
    <source>
        <dbReference type="Proteomes" id="UP001169719"/>
    </source>
</evidence>
<feature type="compositionally biased region" description="Polar residues" evidence="1">
    <location>
        <begin position="24"/>
        <end position="33"/>
    </location>
</feature>
<proteinExistence type="predicted"/>
<feature type="compositionally biased region" description="Polar residues" evidence="1">
    <location>
        <begin position="1"/>
        <end position="12"/>
    </location>
</feature>
<evidence type="ECO:0000256" key="1">
    <source>
        <dbReference type="SAM" id="MobiDB-lite"/>
    </source>
</evidence>
<dbReference type="InterPro" id="IPR021136">
    <property type="entry name" value="Flagellar_hook_control-like_C"/>
</dbReference>
<dbReference type="EMBL" id="JAUEOZ010000001">
    <property type="protein sequence ID" value="MDN2480619.1"/>
    <property type="molecule type" value="Genomic_DNA"/>
</dbReference>
<feature type="compositionally biased region" description="Gly residues" evidence="1">
    <location>
        <begin position="634"/>
        <end position="646"/>
    </location>
</feature>
<feature type="domain" description="Flagellar hook-length control protein-like C-terminal" evidence="2">
    <location>
        <begin position="544"/>
        <end position="627"/>
    </location>
</feature>